<dbReference type="InterPro" id="IPR015421">
    <property type="entry name" value="PyrdxlP-dep_Trfase_major"/>
</dbReference>
<dbReference type="Gene3D" id="3.40.640.10">
    <property type="entry name" value="Type I PLP-dependent aspartate aminotransferase-like (Major domain)"/>
    <property type="match status" value="1"/>
</dbReference>
<name>A0A0G0PJC7_9BACT</name>
<dbReference type="InterPro" id="IPR000653">
    <property type="entry name" value="DegT/StrS_aminotransferase"/>
</dbReference>
<evidence type="ECO:0000313" key="7">
    <source>
        <dbReference type="Proteomes" id="UP000034893"/>
    </source>
</evidence>
<evidence type="ECO:0000256" key="3">
    <source>
        <dbReference type="PIRSR" id="PIRSR000390-1"/>
    </source>
</evidence>
<evidence type="ECO:0000313" key="6">
    <source>
        <dbReference type="EMBL" id="KKQ89431.1"/>
    </source>
</evidence>
<proteinExistence type="inferred from homology"/>
<feature type="active site" description="Proton acceptor" evidence="3">
    <location>
        <position position="184"/>
    </location>
</feature>
<protein>
    <submittedName>
        <fullName evidence="6">Pyridoxal phosphate-dependent protein</fullName>
    </submittedName>
</protein>
<dbReference type="AlphaFoldDB" id="A0A0G0PJC7"/>
<evidence type="ECO:0000256" key="1">
    <source>
        <dbReference type="ARBA" id="ARBA00022898"/>
    </source>
</evidence>
<accession>A0A0G0PJC7</accession>
<gene>
    <name evidence="6" type="ORF">UT12_C0014G0009</name>
</gene>
<dbReference type="GO" id="GO:0030170">
    <property type="term" value="F:pyridoxal phosphate binding"/>
    <property type="evidence" value="ECO:0007669"/>
    <property type="project" value="TreeGrafter"/>
</dbReference>
<sequence>MIPLVDLSLPKNVKGLIKREVEKVIDSKSYILGEQLGIFEKKFARFIGAKFAIGVGNGTDAIRLALRALGISQKDKVLTVALTSPFTVIAIIEEGAIPVFCDVDERTWTIDVADIAKKIDKKTKAIIPVHLFGNPCNMIEIMKIAKIYKLKVIEDACQAHGATIANRKVGTFSDVAAFSFYPTKNLGAMGDAGAIITNNKNVADLVKLLRHGGQTKRFWHKFKGVNSRLDEIQAAVLSVKLEYLEKENKKRKKLAKRYQKGLQGLPIYFQKAISGGKSAHHLFVVRTPKRDALKHFLLEKNIISDVYYPYPIYRQTLFAKYSKENLTVTEELTRELLALPFFPSLTIKQQDYVTKMVRSFFKTQI</sequence>
<organism evidence="6 7">
    <name type="scientific">Candidatus Curtissbacteria bacterium GW2011_GWC2_38_9</name>
    <dbReference type="NCBI Taxonomy" id="1618414"/>
    <lineage>
        <taxon>Bacteria</taxon>
        <taxon>Candidatus Curtissiibacteriota</taxon>
    </lineage>
</organism>
<dbReference type="CDD" id="cd00616">
    <property type="entry name" value="AHBA_syn"/>
    <property type="match status" value="1"/>
</dbReference>
<feature type="modified residue" description="N6-(pyridoxal phosphate)lysine" evidence="4">
    <location>
        <position position="184"/>
    </location>
</feature>
<evidence type="ECO:0000256" key="4">
    <source>
        <dbReference type="PIRSR" id="PIRSR000390-2"/>
    </source>
</evidence>
<comment type="caution">
    <text evidence="6">The sequence shown here is derived from an EMBL/GenBank/DDBJ whole genome shotgun (WGS) entry which is preliminary data.</text>
</comment>
<dbReference type="GO" id="GO:0000271">
    <property type="term" value="P:polysaccharide biosynthetic process"/>
    <property type="evidence" value="ECO:0007669"/>
    <property type="project" value="TreeGrafter"/>
</dbReference>
<evidence type="ECO:0000256" key="5">
    <source>
        <dbReference type="RuleBase" id="RU004508"/>
    </source>
</evidence>
<comment type="similarity">
    <text evidence="2 5">Belongs to the DegT/DnrJ/EryC1 family.</text>
</comment>
<dbReference type="Gene3D" id="3.90.1150.10">
    <property type="entry name" value="Aspartate Aminotransferase, domain 1"/>
    <property type="match status" value="1"/>
</dbReference>
<dbReference type="Proteomes" id="UP000034893">
    <property type="component" value="Unassembled WGS sequence"/>
</dbReference>
<dbReference type="GO" id="GO:0008483">
    <property type="term" value="F:transaminase activity"/>
    <property type="evidence" value="ECO:0007669"/>
    <property type="project" value="TreeGrafter"/>
</dbReference>
<dbReference type="PIRSF" id="PIRSF000390">
    <property type="entry name" value="PLP_StrS"/>
    <property type="match status" value="1"/>
</dbReference>
<reference evidence="6 7" key="1">
    <citation type="journal article" date="2015" name="Nature">
        <title>rRNA introns, odd ribosomes, and small enigmatic genomes across a large radiation of phyla.</title>
        <authorList>
            <person name="Brown C.T."/>
            <person name="Hug L.A."/>
            <person name="Thomas B.C."/>
            <person name="Sharon I."/>
            <person name="Castelle C.J."/>
            <person name="Singh A."/>
            <person name="Wilkins M.J."/>
            <person name="Williams K.H."/>
            <person name="Banfield J.F."/>
        </authorList>
    </citation>
    <scope>NUCLEOTIDE SEQUENCE [LARGE SCALE GENOMIC DNA]</scope>
</reference>
<dbReference type="PANTHER" id="PTHR30244:SF36">
    <property type="entry name" value="3-OXO-GLUCOSE-6-PHOSPHATE:GLUTAMATE AMINOTRANSFERASE"/>
    <property type="match status" value="1"/>
</dbReference>
<dbReference type="PATRIC" id="fig|1618414.3.peg.434"/>
<dbReference type="EMBL" id="LBVP01000014">
    <property type="protein sequence ID" value="KKQ89431.1"/>
    <property type="molecule type" value="Genomic_DNA"/>
</dbReference>
<dbReference type="Pfam" id="PF01041">
    <property type="entry name" value="DegT_DnrJ_EryC1"/>
    <property type="match status" value="1"/>
</dbReference>
<dbReference type="PANTHER" id="PTHR30244">
    <property type="entry name" value="TRANSAMINASE"/>
    <property type="match status" value="1"/>
</dbReference>
<evidence type="ECO:0000256" key="2">
    <source>
        <dbReference type="ARBA" id="ARBA00037999"/>
    </source>
</evidence>
<dbReference type="SUPFAM" id="SSF53383">
    <property type="entry name" value="PLP-dependent transferases"/>
    <property type="match status" value="1"/>
</dbReference>
<dbReference type="InterPro" id="IPR015424">
    <property type="entry name" value="PyrdxlP-dep_Trfase"/>
</dbReference>
<dbReference type="InterPro" id="IPR015422">
    <property type="entry name" value="PyrdxlP-dep_Trfase_small"/>
</dbReference>
<keyword evidence="1 4" id="KW-0663">Pyridoxal phosphate</keyword>